<comment type="subcellular location">
    <subcellularLocation>
        <location evidence="1">Cell membrane</location>
        <topology evidence="1">Multi-pass membrane protein</topology>
    </subcellularLocation>
</comment>
<feature type="transmembrane region" description="Helical" evidence="6">
    <location>
        <begin position="114"/>
        <end position="138"/>
    </location>
</feature>
<feature type="transmembrane region" description="Helical" evidence="6">
    <location>
        <begin position="387"/>
        <end position="405"/>
    </location>
</feature>
<gene>
    <name evidence="8" type="ORF">FB557_2306</name>
</gene>
<evidence type="ECO:0000259" key="7">
    <source>
        <dbReference type="PROSITE" id="PS50850"/>
    </source>
</evidence>
<evidence type="ECO:0000313" key="9">
    <source>
        <dbReference type="Proteomes" id="UP000315628"/>
    </source>
</evidence>
<feature type="domain" description="Major facilitator superfamily (MFS) profile" evidence="7">
    <location>
        <begin position="25"/>
        <end position="411"/>
    </location>
</feature>
<evidence type="ECO:0000256" key="2">
    <source>
        <dbReference type="ARBA" id="ARBA00022692"/>
    </source>
</evidence>
<feature type="transmembrane region" description="Helical" evidence="6">
    <location>
        <begin position="235"/>
        <end position="256"/>
    </location>
</feature>
<dbReference type="SUPFAM" id="SSF103473">
    <property type="entry name" value="MFS general substrate transporter"/>
    <property type="match status" value="1"/>
</dbReference>
<proteinExistence type="predicted"/>
<dbReference type="InterPro" id="IPR036259">
    <property type="entry name" value="MFS_trans_sf"/>
</dbReference>
<feature type="transmembrane region" description="Helical" evidence="6">
    <location>
        <begin position="90"/>
        <end position="108"/>
    </location>
</feature>
<keyword evidence="4 6" id="KW-0472">Membrane</keyword>
<evidence type="ECO:0000256" key="3">
    <source>
        <dbReference type="ARBA" id="ARBA00022989"/>
    </source>
</evidence>
<keyword evidence="9" id="KW-1185">Reference proteome</keyword>
<feature type="transmembrane region" description="Helical" evidence="6">
    <location>
        <begin position="28"/>
        <end position="51"/>
    </location>
</feature>
<evidence type="ECO:0000256" key="1">
    <source>
        <dbReference type="ARBA" id="ARBA00004651"/>
    </source>
</evidence>
<evidence type="ECO:0000313" key="8">
    <source>
        <dbReference type="EMBL" id="TWD13676.1"/>
    </source>
</evidence>
<dbReference type="PANTHER" id="PTHR23527">
    <property type="entry name" value="BLL3282 PROTEIN"/>
    <property type="match status" value="1"/>
</dbReference>
<dbReference type="InterPro" id="IPR011701">
    <property type="entry name" value="MFS"/>
</dbReference>
<evidence type="ECO:0000256" key="6">
    <source>
        <dbReference type="SAM" id="Phobius"/>
    </source>
</evidence>
<feature type="region of interest" description="Disordered" evidence="5">
    <location>
        <begin position="205"/>
        <end position="228"/>
    </location>
</feature>
<feature type="transmembrane region" description="Helical" evidence="6">
    <location>
        <begin position="150"/>
        <end position="169"/>
    </location>
</feature>
<dbReference type="GO" id="GO:0022857">
    <property type="term" value="F:transmembrane transporter activity"/>
    <property type="evidence" value="ECO:0007669"/>
    <property type="project" value="InterPro"/>
</dbReference>
<keyword evidence="2 6" id="KW-0812">Transmembrane</keyword>
<feature type="transmembrane region" description="Helical" evidence="6">
    <location>
        <begin position="63"/>
        <end position="83"/>
    </location>
</feature>
<comment type="caution">
    <text evidence="8">The sequence shown here is derived from an EMBL/GenBank/DDBJ whole genome shotgun (WGS) entry which is preliminary data.</text>
</comment>
<accession>A0A560W7R6</accession>
<dbReference type="GO" id="GO:0005886">
    <property type="term" value="C:plasma membrane"/>
    <property type="evidence" value="ECO:0007669"/>
    <property type="project" value="UniProtKB-SubCell"/>
</dbReference>
<dbReference type="InterPro" id="IPR020846">
    <property type="entry name" value="MFS_dom"/>
</dbReference>
<dbReference type="PROSITE" id="PS50850">
    <property type="entry name" value="MFS"/>
    <property type="match status" value="1"/>
</dbReference>
<keyword evidence="3 6" id="KW-1133">Transmembrane helix</keyword>
<feature type="transmembrane region" description="Helical" evidence="6">
    <location>
        <begin position="262"/>
        <end position="284"/>
    </location>
</feature>
<dbReference type="Proteomes" id="UP000315628">
    <property type="component" value="Unassembled WGS sequence"/>
</dbReference>
<sequence>MNTPKRATPGPAAPEREGGVFRVPGMPALLLATLAGFTGYGLLLPVAPLWAVQGGAGEGGSGLVNGVVLLCTVLTQPFVPGLLRRRGWGVVLAVGLTLLGLPALAHPLSSDLGVLLALSAVRGVGFGVITVTGSAAVAELVDASRRGSAVGAYGLAIAVPQVLVLPFGPVAAEHLGFGAVFVAAACPLLGVPAALALGRSIASAPTADGGSTGDAPGSSPDDRSPARIRATLPPLLPPMLILLGVTLAGGAVLTFAPQMTEGPVLAMAALAALGGTAAVTRWRIGGLADRHGARPFVWPLVVLGAASTALLAHAVRAEQSWLLLLAAAALGVAYGGLQNLTLVLSFDSVTRERYGMASAVWNIGFDLGTGLGSVLVGAIAALLGFPAALLVAAAVTALTLPLSLLGRHPARRA</sequence>
<name>A0A560W7R6_9MICO</name>
<dbReference type="AlphaFoldDB" id="A0A560W7R6"/>
<evidence type="ECO:0000256" key="5">
    <source>
        <dbReference type="SAM" id="MobiDB-lite"/>
    </source>
</evidence>
<feature type="transmembrane region" description="Helical" evidence="6">
    <location>
        <begin position="175"/>
        <end position="197"/>
    </location>
</feature>
<organism evidence="8 9">
    <name type="scientific">Marihabitans asiaticum</name>
    <dbReference type="NCBI Taxonomy" id="415218"/>
    <lineage>
        <taxon>Bacteria</taxon>
        <taxon>Bacillati</taxon>
        <taxon>Actinomycetota</taxon>
        <taxon>Actinomycetes</taxon>
        <taxon>Micrococcales</taxon>
        <taxon>Intrasporangiaceae</taxon>
        <taxon>Marihabitans</taxon>
    </lineage>
</organism>
<protein>
    <submittedName>
        <fullName evidence="8">Putative MFS family arabinose efflux permease</fullName>
    </submittedName>
</protein>
<evidence type="ECO:0000256" key="4">
    <source>
        <dbReference type="ARBA" id="ARBA00023136"/>
    </source>
</evidence>
<feature type="transmembrane region" description="Helical" evidence="6">
    <location>
        <begin position="321"/>
        <end position="346"/>
    </location>
</feature>
<feature type="transmembrane region" description="Helical" evidence="6">
    <location>
        <begin position="296"/>
        <end position="315"/>
    </location>
</feature>
<dbReference type="Pfam" id="PF07690">
    <property type="entry name" value="MFS_1"/>
    <property type="match status" value="1"/>
</dbReference>
<dbReference type="EMBL" id="VIUW01000004">
    <property type="protein sequence ID" value="TWD13676.1"/>
    <property type="molecule type" value="Genomic_DNA"/>
</dbReference>
<dbReference type="Gene3D" id="1.20.1250.20">
    <property type="entry name" value="MFS general substrate transporter like domains"/>
    <property type="match status" value="1"/>
</dbReference>
<reference evidence="8 9" key="1">
    <citation type="submission" date="2019-06" db="EMBL/GenBank/DDBJ databases">
        <title>Sequencing the genomes of 1000 actinobacteria strains.</title>
        <authorList>
            <person name="Klenk H.-P."/>
        </authorList>
    </citation>
    <scope>NUCLEOTIDE SEQUENCE [LARGE SCALE GENOMIC DNA]</scope>
    <source>
        <strain evidence="8 9">DSM 18935</strain>
    </source>
</reference>
<dbReference type="PANTHER" id="PTHR23527:SF1">
    <property type="entry name" value="BLL3282 PROTEIN"/>
    <property type="match status" value="1"/>
</dbReference>
<dbReference type="InterPro" id="IPR052952">
    <property type="entry name" value="MFS-Transporter"/>
</dbReference>
<feature type="transmembrane region" description="Helical" evidence="6">
    <location>
        <begin position="358"/>
        <end position="381"/>
    </location>
</feature>